<dbReference type="Pfam" id="PF17111">
    <property type="entry name" value="PigL_N"/>
    <property type="match status" value="1"/>
</dbReference>
<feature type="region of interest" description="Disordered" evidence="1">
    <location>
        <begin position="231"/>
        <end position="300"/>
    </location>
</feature>
<comment type="caution">
    <text evidence="4">The sequence shown here is derived from an EMBL/GenBank/DDBJ whole genome shotgun (WGS) entry which is preliminary data.</text>
</comment>
<keyword evidence="5" id="KW-1185">Reference proteome</keyword>
<gene>
    <name evidence="4" type="ORF">IMSHALPRED_004323</name>
</gene>
<dbReference type="PANTHER" id="PTHR36167:SF3">
    <property type="entry name" value="C2H2 FINGER DOMAIN TRANSCRIPTION FACTOR (EUROFUNG)-RELATED"/>
    <property type="match status" value="1"/>
</dbReference>
<dbReference type="Pfam" id="PF22893">
    <property type="entry name" value="ULD_2"/>
    <property type="match status" value="1"/>
</dbReference>
<feature type="domain" description="Azaphilone pigments biosynthesis cluster protein L N-terminal" evidence="2">
    <location>
        <begin position="1"/>
        <end position="137"/>
    </location>
</feature>
<feature type="region of interest" description="Disordered" evidence="1">
    <location>
        <begin position="926"/>
        <end position="985"/>
    </location>
</feature>
<feature type="compositionally biased region" description="Basic and acidic residues" evidence="1">
    <location>
        <begin position="360"/>
        <end position="371"/>
    </location>
</feature>
<feature type="domain" description="Ubiquitin-like" evidence="3">
    <location>
        <begin position="696"/>
        <end position="775"/>
    </location>
</feature>
<feature type="region of interest" description="Disordered" evidence="1">
    <location>
        <begin position="469"/>
        <end position="488"/>
    </location>
</feature>
<sequence>MAASVAGVAATGFQLSQTIYNLIHTFFEAEKEMSNIANDLSLLATVLNELEVVLRRDSRVYRRRMVRAVNEILRSCEGVFQSISNYVFVDPQHPRSFQQFQNEVRWYFQRHRIRPLQAGLDAMKSTLNVLLHVVYLARVTEPNAGTVFTNADVQMERNVLMRVVLDNRRSILSLERIEKVRNKGDNFQNTVEDKREIKTNSGGFSSFGDWEERSSANTSADTGLFSKAAKGSTTDTTYSNIYPPSDNTKMKDTTSSRLEVRNFDLRDEGIEEDEAERNVAGRENDWETFTTTASEKKHRRKNKDLLDNFFNIPNPTAINITLGKTEPAADNAWSVCGVASSDDKKGKQRKDGRKKKRKKSENNIRDSRDGSPHPSVPADSISHYEHFVEVSEISWTGSSGSRQRLFCGGTEGAQTSRAGDLPSHPESQEDSPSQSPAAEYYSIPPEVPITNNAEPRYSGEDLVPQITSSAKGRNTKFSKNQSSPPGSDILTPTARWFLSIVPHESSDSALISKLGSGEVEYLRARAEETAKKLIFNWTNIDPDVISGEESIGDWNAGGNSHNYLHGLVRDEQMTKQSYETSYTPQAYPTYALQQWSPPAVLTPSPLLPPVITLPPPANQRQTDNEELARLKKLILDEKVEQDMRAAAPVATSVAPIAAEESREDTMRRRNSHMEAIDSMQMPQEHSTLWRADPPRLQPVVMRDWLGRKFIFPVDMCQTWEALHSLIQEAFGHVFEYRPIVEKGKYLISHMTGEVILPSTWKFFVQPGLEINMEVLNASRADGDDFVSKAVVSGRRDNAGPKILTPPLTPKVPTLGNPMALRSRSANEPSIGNIPDDETDCPSPQWTIHAEQADPRSLSIENLLLDQKKAKVNAEMNLERNRRFSQLRQQLLDQGAAIQARQNAAEHAEQDAKLAWLEKQVREQKEELDALPPLLMTPPSSNAGDSSRRSLSSPQRKFSLGARLLGRMPSRGIRSRGSIRSQQMMT</sequence>
<feature type="compositionally biased region" description="Polar residues" evidence="1">
    <location>
        <begin position="231"/>
        <end position="247"/>
    </location>
</feature>
<evidence type="ECO:0000256" key="1">
    <source>
        <dbReference type="SAM" id="MobiDB-lite"/>
    </source>
</evidence>
<evidence type="ECO:0000259" key="3">
    <source>
        <dbReference type="Pfam" id="PF22893"/>
    </source>
</evidence>
<feature type="compositionally biased region" description="Polar residues" evidence="1">
    <location>
        <begin position="937"/>
        <end position="955"/>
    </location>
</feature>
<accession>A0A8H3FCW0</accession>
<dbReference type="OrthoDB" id="3045089at2759"/>
<dbReference type="InterPro" id="IPR039327">
    <property type="entry name" value="CON7-like"/>
</dbReference>
<name>A0A8H3FCW0_9LECA</name>
<dbReference type="EMBL" id="CAJPDT010000020">
    <property type="protein sequence ID" value="CAF9918501.1"/>
    <property type="molecule type" value="Genomic_DNA"/>
</dbReference>
<feature type="compositionally biased region" description="Polar residues" evidence="1">
    <location>
        <begin position="469"/>
        <end position="485"/>
    </location>
</feature>
<organism evidence="4 5">
    <name type="scientific">Imshaugia aleurites</name>
    <dbReference type="NCBI Taxonomy" id="172621"/>
    <lineage>
        <taxon>Eukaryota</taxon>
        <taxon>Fungi</taxon>
        <taxon>Dikarya</taxon>
        <taxon>Ascomycota</taxon>
        <taxon>Pezizomycotina</taxon>
        <taxon>Lecanoromycetes</taxon>
        <taxon>OSLEUM clade</taxon>
        <taxon>Lecanoromycetidae</taxon>
        <taxon>Lecanorales</taxon>
        <taxon>Lecanorineae</taxon>
        <taxon>Parmeliaceae</taxon>
        <taxon>Imshaugia</taxon>
    </lineage>
</organism>
<feature type="compositionally biased region" description="Basic residues" evidence="1">
    <location>
        <begin position="346"/>
        <end position="359"/>
    </location>
</feature>
<proteinExistence type="predicted"/>
<dbReference type="Proteomes" id="UP000664534">
    <property type="component" value="Unassembled WGS sequence"/>
</dbReference>
<dbReference type="GO" id="GO:0006355">
    <property type="term" value="P:regulation of DNA-templated transcription"/>
    <property type="evidence" value="ECO:0007669"/>
    <property type="project" value="InterPro"/>
</dbReference>
<evidence type="ECO:0000313" key="4">
    <source>
        <dbReference type="EMBL" id="CAF9918501.1"/>
    </source>
</evidence>
<protein>
    <recommendedName>
        <fullName evidence="6">Fungal N-terminal domain-containing protein</fullName>
    </recommendedName>
</protein>
<feature type="region of interest" description="Disordered" evidence="1">
    <location>
        <begin position="338"/>
        <end position="379"/>
    </location>
</feature>
<feature type="region of interest" description="Disordered" evidence="1">
    <location>
        <begin position="404"/>
        <end position="440"/>
    </location>
</feature>
<dbReference type="InterPro" id="IPR031348">
    <property type="entry name" value="PigL_N"/>
</dbReference>
<feature type="compositionally biased region" description="Low complexity" evidence="1">
    <location>
        <begin position="422"/>
        <end position="436"/>
    </location>
</feature>
<reference evidence="4" key="1">
    <citation type="submission" date="2021-03" db="EMBL/GenBank/DDBJ databases">
        <authorList>
            <person name="Tagirdzhanova G."/>
        </authorList>
    </citation>
    <scope>NUCLEOTIDE SEQUENCE</scope>
</reference>
<evidence type="ECO:0000313" key="5">
    <source>
        <dbReference type="Proteomes" id="UP000664534"/>
    </source>
</evidence>
<feature type="compositionally biased region" description="Low complexity" evidence="1">
    <location>
        <begin position="969"/>
        <end position="985"/>
    </location>
</feature>
<dbReference type="InterPro" id="IPR054464">
    <property type="entry name" value="ULD_fung"/>
</dbReference>
<feature type="compositionally biased region" description="Basic and acidic residues" evidence="1">
    <location>
        <begin position="276"/>
        <end position="285"/>
    </location>
</feature>
<feature type="compositionally biased region" description="Basic and acidic residues" evidence="1">
    <location>
        <begin position="248"/>
        <end position="268"/>
    </location>
</feature>
<dbReference type="AlphaFoldDB" id="A0A8H3FCW0"/>
<evidence type="ECO:0000259" key="2">
    <source>
        <dbReference type="Pfam" id="PF17111"/>
    </source>
</evidence>
<evidence type="ECO:0008006" key="6">
    <source>
        <dbReference type="Google" id="ProtNLM"/>
    </source>
</evidence>
<dbReference type="PANTHER" id="PTHR36167">
    <property type="entry name" value="C2H2 FINGER DOMAIN TRANSCRIPTION FACTOR (EUROFUNG)-RELATED"/>
    <property type="match status" value="1"/>
</dbReference>